<name>A0A7H0VCT2_9FLAO</name>
<dbReference type="PROSITE" id="PS51257">
    <property type="entry name" value="PROKAR_LIPOPROTEIN"/>
    <property type="match status" value="1"/>
</dbReference>
<evidence type="ECO:0000313" key="2">
    <source>
        <dbReference type="Proteomes" id="UP000516305"/>
    </source>
</evidence>
<dbReference type="EMBL" id="CP060139">
    <property type="protein sequence ID" value="QNR23530.1"/>
    <property type="molecule type" value="Genomic_DNA"/>
</dbReference>
<reference evidence="1 2" key="1">
    <citation type="submission" date="2020-08" db="EMBL/GenBank/DDBJ databases">
        <title>Croceimicrobium hydrocarbonivorans gen. nov., sp. nov., a novel marine bacterium isolated from a bacterial consortium that degrades polyethylene terephthalate.</title>
        <authorList>
            <person name="Liu R."/>
        </authorList>
    </citation>
    <scope>NUCLEOTIDE SEQUENCE [LARGE SCALE GENOMIC DNA]</scope>
    <source>
        <strain evidence="1 2">A20-9</strain>
    </source>
</reference>
<protein>
    <submittedName>
        <fullName evidence="1">Uncharacterized protein</fullName>
    </submittedName>
</protein>
<dbReference type="SUPFAM" id="SSF63825">
    <property type="entry name" value="YWTD domain"/>
    <property type="match status" value="1"/>
</dbReference>
<organism evidence="1 2">
    <name type="scientific">Croceimicrobium hydrocarbonivorans</name>
    <dbReference type="NCBI Taxonomy" id="2761580"/>
    <lineage>
        <taxon>Bacteria</taxon>
        <taxon>Pseudomonadati</taxon>
        <taxon>Bacteroidota</taxon>
        <taxon>Flavobacteriia</taxon>
        <taxon>Flavobacteriales</taxon>
        <taxon>Owenweeksiaceae</taxon>
        <taxon>Croceimicrobium</taxon>
    </lineage>
</organism>
<dbReference type="AlphaFoldDB" id="A0A7H0VCT2"/>
<gene>
    <name evidence="1" type="ORF">H4K34_14250</name>
</gene>
<keyword evidence="2" id="KW-1185">Reference proteome</keyword>
<proteinExistence type="predicted"/>
<accession>A0A7H0VCT2</accession>
<dbReference type="Proteomes" id="UP000516305">
    <property type="component" value="Chromosome"/>
</dbReference>
<evidence type="ECO:0000313" key="1">
    <source>
        <dbReference type="EMBL" id="QNR23530.1"/>
    </source>
</evidence>
<sequence length="470" mass="50526">MKKVTLFLAAAAVLASCNREIGDDLTNGPNQKSTNTVHFSQSDLDGQLIPMSQSFNISSKAAAQLNYTYRAYAEPVSFGTWDHDGDNGTVTPEVPLNLAASAIFSVNDMVFVTWHMTDGPLAAGASSPLGGSITAYKQTGIGQYTFMDRVDFTDADYHELYVYQNTSSGHYEVFAVGQRNVQSSGYLLAGHNGAVVTRVDYDYLNDEFWEPGVTELPLPGVSANDIVAGASNYYVITGNGNGGSGGGIYEMDRNLAQVKKFNSTINDGIALEIDKTWSNSSHSYIYALDRQGTSKFRIHYLHTDNTGPSGITTWASDLNFVSDYNTGALGGINYERGDLTWAQRSGWGSSNPADSLIASFGYYGIYSAGNGVGGMNHLKDLGPCLSTEFDEGLNVLYYADGDDGVSVLAMAGFNGGALINTYDVIGQFVPPTGGAFPSTFLVKELTVYQSRNIAMATGDAGVYFMQRNKF</sequence>
<dbReference type="RefSeq" id="WP_210758062.1">
    <property type="nucleotide sequence ID" value="NZ_CP060139.1"/>
</dbReference>
<dbReference type="KEGG" id="chyd:H4K34_14250"/>